<dbReference type="Gene3D" id="3.30.70.1230">
    <property type="entry name" value="Nucleotide cyclase"/>
    <property type="match status" value="1"/>
</dbReference>
<reference evidence="7" key="1">
    <citation type="submission" date="2015-07" db="EMBL/GenBank/DDBJ databases">
        <authorList>
            <person name="Rodrigo-Torres Lidia"/>
            <person name="Arahal R.David."/>
        </authorList>
    </citation>
    <scope>NUCLEOTIDE SEQUENCE [LARGE SCALE GENOMIC DNA]</scope>
    <source>
        <strain evidence="7">CECT 4801</strain>
    </source>
</reference>
<evidence type="ECO:0000259" key="5">
    <source>
        <dbReference type="PROSITE" id="PS50125"/>
    </source>
</evidence>
<dbReference type="InterPro" id="IPR050697">
    <property type="entry name" value="Adenylyl/Guanylyl_Cyclase_3/4"/>
</dbReference>
<feature type="domain" description="Guanylate cyclase" evidence="5">
    <location>
        <begin position="233"/>
        <end position="365"/>
    </location>
</feature>
<dbReference type="SUPFAM" id="SSF55073">
    <property type="entry name" value="Nucleotide cyclase"/>
    <property type="match status" value="1"/>
</dbReference>
<dbReference type="GO" id="GO:0035556">
    <property type="term" value="P:intracellular signal transduction"/>
    <property type="evidence" value="ECO:0007669"/>
    <property type="project" value="InterPro"/>
</dbReference>
<dbReference type="PANTHER" id="PTHR43081">
    <property type="entry name" value="ADENYLATE CYCLASE, TERMINAL-DIFFERENTIATION SPECIFIC-RELATED"/>
    <property type="match status" value="1"/>
</dbReference>
<dbReference type="CDD" id="cd07302">
    <property type="entry name" value="CHD"/>
    <property type="match status" value="1"/>
</dbReference>
<keyword evidence="4" id="KW-0472">Membrane</keyword>
<dbReference type="EC" id="4.6.1.1" evidence="6"/>
<keyword evidence="4" id="KW-1133">Transmembrane helix</keyword>
<evidence type="ECO:0000256" key="2">
    <source>
        <dbReference type="ARBA" id="ARBA00023239"/>
    </source>
</evidence>
<evidence type="ECO:0000313" key="7">
    <source>
        <dbReference type="Proteomes" id="UP000048926"/>
    </source>
</evidence>
<protein>
    <submittedName>
        <fullName evidence="6">Adenylate cyclase 1</fullName>
        <ecNumber evidence="6">4.6.1.1</ecNumber>
    </submittedName>
</protein>
<evidence type="ECO:0000256" key="3">
    <source>
        <dbReference type="RuleBase" id="RU000405"/>
    </source>
</evidence>
<dbReference type="Proteomes" id="UP000048926">
    <property type="component" value="Unassembled WGS sequence"/>
</dbReference>
<dbReference type="PROSITE" id="PS50125">
    <property type="entry name" value="GUANYLATE_CYCLASE_2"/>
    <property type="match status" value="1"/>
</dbReference>
<name>A0A0M6YC34_9HYPH</name>
<dbReference type="SMART" id="SM00044">
    <property type="entry name" value="CYCc"/>
    <property type="match status" value="1"/>
</dbReference>
<dbReference type="OrthoDB" id="341967at2"/>
<dbReference type="GO" id="GO:0000166">
    <property type="term" value="F:nucleotide binding"/>
    <property type="evidence" value="ECO:0007669"/>
    <property type="project" value="UniProtKB-KW"/>
</dbReference>
<feature type="transmembrane region" description="Helical" evidence="4">
    <location>
        <begin position="102"/>
        <end position="123"/>
    </location>
</feature>
<keyword evidence="7" id="KW-1185">Reference proteome</keyword>
<dbReference type="PROSITE" id="PS00452">
    <property type="entry name" value="GUANYLATE_CYCLASE_1"/>
    <property type="match status" value="1"/>
</dbReference>
<sequence length="420" mass="46875">MRKVGNNLSLISVDTTREIRWNAFRIVAFGIITVNLLLESSHHNIAAYSIVAFTYFLTTATAIITSLYRPRWRNATMVYILTDALLVAFVLYSNLLDTEISGAHNLTTTSLVIPFVLLNHVALRQDRKRVILFSSVVFVTWIGMLIAQSIWHQNTGMAPFFSSVFNKDLGLAISFGFTSLAVYLFTAELQATKVLALQSDKMRQNLSRFFSPQLARTLQENGSGLELIRSHAAVMFIDIRGFTRMSETVAPEVLAKVLAEYRQIASRSIFNNGGVVDKFTGDGILAVFGVPEETDDDCDRALACALEISNSLDRWFVKMEGVVGWKLSYGIGVHFGTILSGVVRSGHHDEFTVLGDTVNVAHRLERVSKNYDAAIVASSDLVHDLKCFRLPINFKRIDGVQLLGREAILDILYLPMRIDK</sequence>
<dbReference type="Pfam" id="PF00211">
    <property type="entry name" value="Guanylate_cyc"/>
    <property type="match status" value="1"/>
</dbReference>
<dbReference type="AlphaFoldDB" id="A0A0M6YC34"/>
<dbReference type="InterPro" id="IPR001054">
    <property type="entry name" value="A/G_cyclase"/>
</dbReference>
<organism evidence="6 7">
    <name type="scientific">Roseibium aggregatum</name>
    <dbReference type="NCBI Taxonomy" id="187304"/>
    <lineage>
        <taxon>Bacteria</taxon>
        <taxon>Pseudomonadati</taxon>
        <taxon>Pseudomonadota</taxon>
        <taxon>Alphaproteobacteria</taxon>
        <taxon>Hyphomicrobiales</taxon>
        <taxon>Stappiaceae</taxon>
        <taxon>Roseibium</taxon>
    </lineage>
</organism>
<feature type="transmembrane region" description="Helical" evidence="4">
    <location>
        <begin position="21"/>
        <end position="38"/>
    </location>
</feature>
<keyword evidence="1" id="KW-0547">Nucleotide-binding</keyword>
<keyword evidence="4" id="KW-0812">Transmembrane</keyword>
<dbReference type="EMBL" id="CXST01000011">
    <property type="protein sequence ID" value="CTQ47652.1"/>
    <property type="molecule type" value="Genomic_DNA"/>
</dbReference>
<dbReference type="GO" id="GO:0004016">
    <property type="term" value="F:adenylate cyclase activity"/>
    <property type="evidence" value="ECO:0007669"/>
    <property type="project" value="UniProtKB-EC"/>
</dbReference>
<accession>A0A0M6YC34</accession>
<evidence type="ECO:0000256" key="1">
    <source>
        <dbReference type="ARBA" id="ARBA00022741"/>
    </source>
</evidence>
<dbReference type="RefSeq" id="WP_055661656.1">
    <property type="nucleotide sequence ID" value="NZ_CXST01000011.1"/>
</dbReference>
<evidence type="ECO:0000256" key="4">
    <source>
        <dbReference type="SAM" id="Phobius"/>
    </source>
</evidence>
<evidence type="ECO:0000313" key="6">
    <source>
        <dbReference type="EMBL" id="CTQ47652.1"/>
    </source>
</evidence>
<keyword evidence="2 3" id="KW-0456">Lyase</keyword>
<gene>
    <name evidence="6" type="primary">cyaA_11</name>
    <name evidence="6" type="ORF">LAL4801_06114</name>
</gene>
<dbReference type="GO" id="GO:0006171">
    <property type="term" value="P:cAMP biosynthetic process"/>
    <property type="evidence" value="ECO:0007669"/>
    <property type="project" value="TreeGrafter"/>
</dbReference>
<feature type="transmembrane region" description="Helical" evidence="4">
    <location>
        <begin position="76"/>
        <end position="96"/>
    </location>
</feature>
<dbReference type="PANTHER" id="PTHR43081:SF20">
    <property type="entry name" value="TWO-COMPONENT RESPONSE REGULATOR"/>
    <property type="match status" value="1"/>
</dbReference>
<dbReference type="InterPro" id="IPR018297">
    <property type="entry name" value="A/G_cyclase_CS"/>
</dbReference>
<dbReference type="InterPro" id="IPR029787">
    <property type="entry name" value="Nucleotide_cyclase"/>
</dbReference>
<feature type="transmembrane region" description="Helical" evidence="4">
    <location>
        <begin position="44"/>
        <end position="64"/>
    </location>
</feature>
<proteinExistence type="inferred from homology"/>
<feature type="transmembrane region" description="Helical" evidence="4">
    <location>
        <begin position="130"/>
        <end position="151"/>
    </location>
</feature>
<comment type="similarity">
    <text evidence="3">Belongs to the adenylyl cyclase class-4/guanylyl cyclase family.</text>
</comment>